<dbReference type="PANTHER" id="PTHR42682:SF4">
    <property type="entry name" value="NADH-UBIQUINONE_PLASTOQUINONE"/>
    <property type="match status" value="1"/>
</dbReference>
<keyword evidence="6 8" id="KW-0472">Membrane</keyword>
<feature type="transmembrane region" description="Helical" evidence="8">
    <location>
        <begin position="109"/>
        <end position="127"/>
    </location>
</feature>
<protein>
    <recommendedName>
        <fullName evidence="9">NADH:quinone oxidoreductase/Mrp antiporter transmembrane domain-containing protein</fullName>
    </recommendedName>
</protein>
<dbReference type="PRINTS" id="PR01434">
    <property type="entry name" value="NADHDHGNASE5"/>
</dbReference>
<evidence type="ECO:0000256" key="4">
    <source>
        <dbReference type="ARBA" id="ARBA00022989"/>
    </source>
</evidence>
<feature type="transmembrane region" description="Helical" evidence="8">
    <location>
        <begin position="133"/>
        <end position="150"/>
    </location>
</feature>
<keyword evidence="3 7" id="KW-0812">Transmembrane</keyword>
<evidence type="ECO:0000313" key="11">
    <source>
        <dbReference type="Proteomes" id="UP000317778"/>
    </source>
</evidence>
<evidence type="ECO:0000256" key="7">
    <source>
        <dbReference type="RuleBase" id="RU000320"/>
    </source>
</evidence>
<dbReference type="EMBL" id="NJBO01000005">
    <property type="protein sequence ID" value="TKJ43256.1"/>
    <property type="molecule type" value="Genomic_DNA"/>
</dbReference>
<sequence>MRYLLQPMTLLVLIPLVGALLAFLIRPARRYIAIAAALGTGYFALRIFLDGLSGTGTSPIPLPEVFGIANRLQADGLSGVILLLVSGFALLIFLYSFRFRGGPRDDWKFFTFALLTYGAANGALLASSVLVLYFFWGVLLFTVYGLLFYGRGDVEMAARKMFVLNGVADFLLLFGLLVFIIYTKQQGVEPGQLAYFPGMRRFALTDPLAIVAFVCIAAAALTKAGAFPMHTWIPKAAESAPAETMAFIPASLDKLLGIYLFVRLCYSIFDIRSNLTIQLIFLTIGAVTVLAAVFMALVQKDAMRLLSYHAVSQVGYMILGIASGTVIGIAGGFFHMMNHAIYKSTLFLTGGAVRRQTGESDLEKLGGLARAMPVTFFSFLIAAMAISGVPPLNGFVSKWLVYQSFVELGRTQPFFLVFLVAGAFGSVLTLASFLKLTHSLFLGRRPKPLEGVKEVSFTGWFPPLLMALACIAFGVFAFRLPLRYLVSPALSASVIVPLGHFSPLAFAAIVLVILSLGFLIYVVGGTYRPRPRKVFLGAEELTEEEMHLSGPHFYSSIKEIKIFREFYRFAEGGSFDSFHYIEGVAGVIGKTLKRLIDDALNAFVRFVRYFSNLAGKGFSLLHTGGLSFYLGWILLGILILILFLIRGGGGA</sequence>
<dbReference type="GO" id="GO:0005886">
    <property type="term" value="C:plasma membrane"/>
    <property type="evidence" value="ECO:0007669"/>
    <property type="project" value="UniProtKB-SubCell"/>
</dbReference>
<evidence type="ECO:0000256" key="8">
    <source>
        <dbReference type="SAM" id="Phobius"/>
    </source>
</evidence>
<evidence type="ECO:0000313" key="10">
    <source>
        <dbReference type="EMBL" id="TKJ43256.1"/>
    </source>
</evidence>
<evidence type="ECO:0000256" key="1">
    <source>
        <dbReference type="ARBA" id="ARBA00004651"/>
    </source>
</evidence>
<feature type="transmembrane region" description="Helical" evidence="8">
    <location>
        <begin position="413"/>
        <end position="434"/>
    </location>
</feature>
<organism evidence="10 11">
    <name type="scientific">candidate division TA06 bacterium B3_TA06</name>
    <dbReference type="NCBI Taxonomy" id="2012487"/>
    <lineage>
        <taxon>Bacteria</taxon>
        <taxon>Bacteria division TA06</taxon>
    </lineage>
</organism>
<feature type="transmembrane region" description="Helical" evidence="8">
    <location>
        <begin position="310"/>
        <end position="334"/>
    </location>
</feature>
<evidence type="ECO:0000256" key="2">
    <source>
        <dbReference type="ARBA" id="ARBA00022475"/>
    </source>
</evidence>
<name>A0A532V7T2_UNCT6</name>
<evidence type="ECO:0000256" key="6">
    <source>
        <dbReference type="ARBA" id="ARBA00023136"/>
    </source>
</evidence>
<proteinExistence type="predicted"/>
<comment type="caution">
    <text evidence="10">The sequence shown here is derived from an EMBL/GenBank/DDBJ whole genome shotgun (WGS) entry which is preliminary data.</text>
</comment>
<reference evidence="10 11" key="1">
    <citation type="submission" date="2017-06" db="EMBL/GenBank/DDBJ databases">
        <title>Novel microbial phyla capable of carbon fixation and sulfur reduction in deep-sea sediments.</title>
        <authorList>
            <person name="Huang J."/>
            <person name="Baker B."/>
            <person name="Wang Y."/>
        </authorList>
    </citation>
    <scope>NUCLEOTIDE SEQUENCE [LARGE SCALE GENOMIC DNA]</scope>
    <source>
        <strain evidence="10">B3_TA06</strain>
    </source>
</reference>
<feature type="transmembrane region" description="Helical" evidence="8">
    <location>
        <begin position="374"/>
        <end position="393"/>
    </location>
</feature>
<evidence type="ECO:0000256" key="3">
    <source>
        <dbReference type="ARBA" id="ARBA00022692"/>
    </source>
</evidence>
<dbReference type="AlphaFoldDB" id="A0A532V7T2"/>
<feature type="transmembrane region" description="Helical" evidence="8">
    <location>
        <begin position="6"/>
        <end position="24"/>
    </location>
</feature>
<feature type="transmembrane region" description="Helical" evidence="8">
    <location>
        <begin position="455"/>
        <end position="478"/>
    </location>
</feature>
<feature type="transmembrane region" description="Helical" evidence="8">
    <location>
        <begin position="202"/>
        <end position="221"/>
    </location>
</feature>
<evidence type="ECO:0000259" key="9">
    <source>
        <dbReference type="Pfam" id="PF00361"/>
    </source>
</evidence>
<feature type="transmembrane region" description="Helical" evidence="8">
    <location>
        <begin position="162"/>
        <end position="182"/>
    </location>
</feature>
<gene>
    <name evidence="10" type="ORF">CEE36_04275</name>
</gene>
<dbReference type="InterPro" id="IPR001750">
    <property type="entry name" value="ND/Mrp_TM"/>
</dbReference>
<dbReference type="Proteomes" id="UP000317778">
    <property type="component" value="Unassembled WGS sequence"/>
</dbReference>
<feature type="transmembrane region" description="Helical" evidence="8">
    <location>
        <begin position="76"/>
        <end position="97"/>
    </location>
</feature>
<feature type="transmembrane region" description="Helical" evidence="8">
    <location>
        <begin position="626"/>
        <end position="645"/>
    </location>
</feature>
<keyword evidence="2" id="KW-1003">Cell membrane</keyword>
<dbReference type="InterPro" id="IPR052175">
    <property type="entry name" value="ComplexI-like_HydComp"/>
</dbReference>
<evidence type="ECO:0000256" key="5">
    <source>
        <dbReference type="ARBA" id="ARBA00023002"/>
    </source>
</evidence>
<keyword evidence="4 8" id="KW-1133">Transmembrane helix</keyword>
<dbReference type="PANTHER" id="PTHR42682">
    <property type="entry name" value="HYDROGENASE-4 COMPONENT F"/>
    <property type="match status" value="1"/>
</dbReference>
<dbReference type="Pfam" id="PF00361">
    <property type="entry name" value="Proton_antipo_M"/>
    <property type="match status" value="1"/>
</dbReference>
<feature type="domain" description="NADH:quinone oxidoreductase/Mrp antiporter transmembrane" evidence="9">
    <location>
        <begin position="126"/>
        <end position="418"/>
    </location>
</feature>
<feature type="transmembrane region" description="Helical" evidence="8">
    <location>
        <begin position="31"/>
        <end position="49"/>
    </location>
</feature>
<comment type="subcellular location">
    <subcellularLocation>
        <location evidence="1">Cell membrane</location>
        <topology evidence="1">Multi-pass membrane protein</topology>
    </subcellularLocation>
    <subcellularLocation>
        <location evidence="7">Membrane</location>
        <topology evidence="7">Multi-pass membrane protein</topology>
    </subcellularLocation>
</comment>
<feature type="transmembrane region" description="Helical" evidence="8">
    <location>
        <begin position="498"/>
        <end position="523"/>
    </location>
</feature>
<keyword evidence="5" id="KW-0560">Oxidoreductase</keyword>
<accession>A0A532V7T2</accession>
<dbReference type="GO" id="GO:0016491">
    <property type="term" value="F:oxidoreductase activity"/>
    <property type="evidence" value="ECO:0007669"/>
    <property type="project" value="UniProtKB-KW"/>
</dbReference>
<feature type="transmembrane region" description="Helical" evidence="8">
    <location>
        <begin position="279"/>
        <end position="298"/>
    </location>
</feature>